<gene>
    <name evidence="1" type="ordered locus">DP0006</name>
</gene>
<dbReference type="Gene3D" id="3.40.50.300">
    <property type="entry name" value="P-loop containing nucleotide triphosphate hydrolases"/>
    <property type="match status" value="1"/>
</dbReference>
<name>Q6ASC8_DESPS</name>
<evidence type="ECO:0000313" key="2">
    <source>
        <dbReference type="Proteomes" id="UP000000602"/>
    </source>
</evidence>
<dbReference type="HOGENOM" id="CLU_103376_0_0_7"/>
<accession>Q6ASC8</accession>
<sequence length="241" mass="26797">MLLKTNRKEGAAMESSEENVINPLRVIGLDSKKGDGFQSMGLVMSRAGIGKTAVLVQFALDFMMNGNNVLHVSIGTGLEKTRAWYNDIVTLLKLDAQNVRNLMARRMIMTFQEGEFSQAVLAKRIDDLRQQGKFQADCLVIDGFDFIESDRALLESLRAFAEETGIKMMWFSALCHRDDERLSAQGIPAPCHEVEDLFETVFLIDPEEKEIKLKVLKCGPCAVQPGAVLTVNPATMLLQQG</sequence>
<dbReference type="KEGG" id="dps:DP0006"/>
<dbReference type="AlphaFoldDB" id="Q6ASC8"/>
<dbReference type="SUPFAM" id="SSF52540">
    <property type="entry name" value="P-loop containing nucleoside triphosphate hydrolases"/>
    <property type="match status" value="1"/>
</dbReference>
<dbReference type="EMBL" id="CR522870">
    <property type="protein sequence ID" value="CAG34735.1"/>
    <property type="molecule type" value="Genomic_DNA"/>
</dbReference>
<dbReference type="STRING" id="177439.DP0006"/>
<protein>
    <recommendedName>
        <fullName evidence="3">KaiC-like domain-containing protein</fullName>
    </recommendedName>
</protein>
<evidence type="ECO:0008006" key="3">
    <source>
        <dbReference type="Google" id="ProtNLM"/>
    </source>
</evidence>
<dbReference type="InterPro" id="IPR027417">
    <property type="entry name" value="P-loop_NTPase"/>
</dbReference>
<evidence type="ECO:0000313" key="1">
    <source>
        <dbReference type="EMBL" id="CAG34735.1"/>
    </source>
</evidence>
<dbReference type="Proteomes" id="UP000000602">
    <property type="component" value="Chromosome"/>
</dbReference>
<keyword evidence="2" id="KW-1185">Reference proteome</keyword>
<organism evidence="1 2">
    <name type="scientific">Desulfotalea psychrophila (strain LSv54 / DSM 12343)</name>
    <dbReference type="NCBI Taxonomy" id="177439"/>
    <lineage>
        <taxon>Bacteria</taxon>
        <taxon>Pseudomonadati</taxon>
        <taxon>Thermodesulfobacteriota</taxon>
        <taxon>Desulfobulbia</taxon>
        <taxon>Desulfobulbales</taxon>
        <taxon>Desulfocapsaceae</taxon>
        <taxon>Desulfotalea</taxon>
    </lineage>
</organism>
<dbReference type="eggNOG" id="COG0467">
    <property type="taxonomic scope" value="Bacteria"/>
</dbReference>
<reference evidence="2" key="1">
    <citation type="journal article" date="2004" name="Environ. Microbiol.">
        <title>The genome of Desulfotalea psychrophila, a sulfate-reducing bacterium from permanently cold Arctic sediments.</title>
        <authorList>
            <person name="Rabus R."/>
            <person name="Ruepp A."/>
            <person name="Frickey T."/>
            <person name="Rattei T."/>
            <person name="Fartmann B."/>
            <person name="Stark M."/>
            <person name="Bauer M."/>
            <person name="Zibat A."/>
            <person name="Lombardot T."/>
            <person name="Becker I."/>
            <person name="Amann J."/>
            <person name="Gellner K."/>
            <person name="Teeling H."/>
            <person name="Leuschner W.D."/>
            <person name="Gloeckner F.-O."/>
            <person name="Lupas A.N."/>
            <person name="Amann R."/>
            <person name="Klenk H.-P."/>
        </authorList>
    </citation>
    <scope>NUCLEOTIDE SEQUENCE [LARGE SCALE GENOMIC DNA]</scope>
    <source>
        <strain evidence="2">DSM 12343 / LSv54</strain>
    </source>
</reference>
<proteinExistence type="predicted"/>